<reference evidence="1 2" key="1">
    <citation type="submission" date="2018-11" db="EMBL/GenBank/DDBJ databases">
        <authorList>
            <consortium name="Pathogen Informatics"/>
        </authorList>
    </citation>
    <scope>NUCLEOTIDE SEQUENCE [LARGE SCALE GENOMIC DNA]</scope>
    <source>
        <strain>Denwood</strain>
        <strain evidence="2">Zambia</strain>
    </source>
</reference>
<accession>A0A183NQ17</accession>
<protein>
    <submittedName>
        <fullName evidence="1">Uncharacterized protein</fullName>
    </submittedName>
</protein>
<evidence type="ECO:0000313" key="1">
    <source>
        <dbReference type="EMBL" id="VDP04037.1"/>
    </source>
</evidence>
<dbReference type="SUPFAM" id="SSF57716">
    <property type="entry name" value="Glucocorticoid receptor-like (DNA-binding domain)"/>
    <property type="match status" value="1"/>
</dbReference>
<dbReference type="GO" id="GO:0043565">
    <property type="term" value="F:sequence-specific DNA binding"/>
    <property type="evidence" value="ECO:0007669"/>
    <property type="project" value="InterPro"/>
</dbReference>
<dbReference type="Pfam" id="PF00105">
    <property type="entry name" value="zf-C4"/>
    <property type="match status" value="1"/>
</dbReference>
<dbReference type="STRING" id="31246.A0A183NQ17"/>
<dbReference type="Gene3D" id="3.30.50.10">
    <property type="entry name" value="Erythroid Transcription Factor GATA-1, subunit A"/>
    <property type="match status" value="1"/>
</dbReference>
<dbReference type="InterPro" id="IPR013088">
    <property type="entry name" value="Znf_NHR/GATA"/>
</dbReference>
<gene>
    <name evidence="1" type="ORF">SMTD_LOCUS4204</name>
</gene>
<sequence length="89" mass="10389">MRHTAARLRNSEIGSTVSESICPMGGRCRVEGPGRGKCPHCRYRKCLELGMTLTRKFLSFYTYIYIYKLYLFHVLYKYCLNKVRTVIGL</sequence>
<dbReference type="GO" id="GO:0003700">
    <property type="term" value="F:DNA-binding transcription factor activity"/>
    <property type="evidence" value="ECO:0007669"/>
    <property type="project" value="InterPro"/>
</dbReference>
<proteinExistence type="predicted"/>
<name>A0A183NQ17_9TREM</name>
<evidence type="ECO:0000313" key="2">
    <source>
        <dbReference type="Proteomes" id="UP000269396"/>
    </source>
</evidence>
<dbReference type="EMBL" id="UZAL01010677">
    <property type="protein sequence ID" value="VDP04037.1"/>
    <property type="molecule type" value="Genomic_DNA"/>
</dbReference>
<organism evidence="1 2">
    <name type="scientific">Schistosoma mattheei</name>
    <dbReference type="NCBI Taxonomy" id="31246"/>
    <lineage>
        <taxon>Eukaryota</taxon>
        <taxon>Metazoa</taxon>
        <taxon>Spiralia</taxon>
        <taxon>Lophotrochozoa</taxon>
        <taxon>Platyhelminthes</taxon>
        <taxon>Trematoda</taxon>
        <taxon>Digenea</taxon>
        <taxon>Strigeidida</taxon>
        <taxon>Schistosomatoidea</taxon>
        <taxon>Schistosomatidae</taxon>
        <taxon>Schistosoma</taxon>
    </lineage>
</organism>
<dbReference type="InterPro" id="IPR001628">
    <property type="entry name" value="Znf_hrmn_rcpt"/>
</dbReference>
<dbReference type="GO" id="GO:0008270">
    <property type="term" value="F:zinc ion binding"/>
    <property type="evidence" value="ECO:0007669"/>
    <property type="project" value="InterPro"/>
</dbReference>
<dbReference type="AlphaFoldDB" id="A0A183NQ17"/>
<dbReference type="Proteomes" id="UP000269396">
    <property type="component" value="Unassembled WGS sequence"/>
</dbReference>
<keyword evidence="2" id="KW-1185">Reference proteome</keyword>